<evidence type="ECO:0000313" key="2">
    <source>
        <dbReference type="EMBL" id="AAH04582.1"/>
    </source>
</evidence>
<feature type="transmembrane region" description="Helical" evidence="1">
    <location>
        <begin position="16"/>
        <end position="38"/>
    </location>
</feature>
<keyword evidence="1" id="KW-0812">Transmembrane</keyword>
<keyword evidence="1" id="KW-0472">Membrane</keyword>
<keyword evidence="1" id="KW-1133">Transmembrane helix</keyword>
<dbReference type="AlphaFoldDB" id="Q99KL5"/>
<gene>
    <name evidence="3" type="primary">Chtop</name>
    <name evidence="3" type="synonym">2500003M10Rik</name>
</gene>
<sequence>MRRNLIDAGRTCHNRLWTYLPPVGAFSLFCLLFDTVLYETLFSFKFG</sequence>
<evidence type="ECO:0000313" key="3">
    <source>
        <dbReference type="MGI" id="MGI:1913761"/>
    </source>
</evidence>
<evidence type="ECO:0000256" key="1">
    <source>
        <dbReference type="SAM" id="Phobius"/>
    </source>
</evidence>
<protein>
    <submittedName>
        <fullName evidence="2">2500003M10Rik protein</fullName>
    </submittedName>
</protein>
<proteinExistence type="evidence at transcript level"/>
<organism evidence="2">
    <name type="scientific">Mus musculus</name>
    <name type="common">Mouse</name>
    <dbReference type="NCBI Taxonomy" id="10090"/>
    <lineage>
        <taxon>Eukaryota</taxon>
        <taxon>Metazoa</taxon>
        <taxon>Chordata</taxon>
        <taxon>Craniata</taxon>
        <taxon>Vertebrata</taxon>
        <taxon>Euteleostomi</taxon>
        <taxon>Mammalia</taxon>
        <taxon>Eutheria</taxon>
        <taxon>Euarchontoglires</taxon>
        <taxon>Glires</taxon>
        <taxon>Rodentia</taxon>
        <taxon>Myomorpha</taxon>
        <taxon>Muroidea</taxon>
        <taxon>Muridae</taxon>
        <taxon>Murinae</taxon>
        <taxon>Mus</taxon>
        <taxon>Mus</taxon>
    </lineage>
</organism>
<name>Q99KL5_MOUSE</name>
<dbReference type="EMBL" id="BC004582">
    <property type="protein sequence ID" value="AAH04582.1"/>
    <property type="molecule type" value="mRNA"/>
</dbReference>
<dbReference type="AGR" id="MGI:1913761"/>
<dbReference type="MGI" id="MGI:1913761">
    <property type="gene designation" value="Chtop"/>
</dbReference>
<accession>Q99KL5</accession>
<reference evidence="2" key="1">
    <citation type="journal article" date="2004" name="Genome Res.">
        <title>The status, quality, and expansion of the NIH full-length cDNA project: the Mammalian Gene Collection (MGC).</title>
        <authorList>
            <consortium name="The MGC Project Team"/>
            <person name="Gerhard D.S."/>
            <person name="Wagner L."/>
            <person name="Feingold E.A."/>
            <person name="Shenmen C.M."/>
            <person name="Grouse L.H."/>
            <person name="Schuler G."/>
            <person name="Klein S.L."/>
            <person name="Old S."/>
            <person name="Rasooly R."/>
            <person name="Good P."/>
            <person name="Guyer M."/>
            <person name="Peck A.M."/>
            <person name="Derge J.G."/>
            <person name="Lipman D."/>
            <person name="Collins F.S."/>
            <person name="Jang W."/>
            <person name="Sherry S."/>
            <person name="Feolo M."/>
            <person name="Misquitta L."/>
            <person name="Lee E."/>
            <person name="Rotmistrovsky K."/>
            <person name="Greenhut S.F."/>
            <person name="Schaefer C.F."/>
            <person name="Buetow K."/>
            <person name="Bonner T.I."/>
            <person name="Haussler D."/>
            <person name="Kent J."/>
            <person name="Kiekhaus M."/>
            <person name="Furey T."/>
            <person name="Brent M."/>
            <person name="Prange C."/>
            <person name="Schreiber K."/>
            <person name="Shapiro N."/>
            <person name="Bhat N.K."/>
            <person name="Hopkins R.F."/>
            <person name="Hsie F."/>
            <person name="Driscoll T."/>
            <person name="Soares M.B."/>
            <person name="Casavant T.L."/>
            <person name="Scheetz T.E."/>
            <person name="Brown-stein M.J."/>
            <person name="Usdin T.B."/>
            <person name="Toshiyuki S."/>
            <person name="Carninci P."/>
            <person name="Piao Y."/>
            <person name="Dudekula D.B."/>
            <person name="Ko M.S."/>
            <person name="Kawakami K."/>
            <person name="Suzuki Y."/>
            <person name="Sugano S."/>
            <person name="Gruber C.E."/>
            <person name="Smith M.R."/>
            <person name="Simmons B."/>
            <person name="Moore T."/>
            <person name="Waterman R."/>
            <person name="Johnson S.L."/>
            <person name="Ruan Y."/>
            <person name="Wei C.L."/>
            <person name="Mathavan S."/>
            <person name="Gunaratne P.H."/>
            <person name="Wu J."/>
            <person name="Garcia A.M."/>
            <person name="Hulyk S.W."/>
            <person name="Fuh E."/>
            <person name="Yuan Y."/>
            <person name="Sneed A."/>
            <person name="Kowis C."/>
            <person name="Hodgson A."/>
            <person name="Muzny D.M."/>
            <person name="McPherson J."/>
            <person name="Gibbs R.A."/>
            <person name="Fahey J."/>
            <person name="Helton E."/>
            <person name="Ketteman M."/>
            <person name="Madan A."/>
            <person name="Rodrigues S."/>
            <person name="Sanchez A."/>
            <person name="Whiting M."/>
            <person name="Madari A."/>
            <person name="Young A.C."/>
            <person name="Wetherby K.D."/>
            <person name="Granite S.J."/>
            <person name="Kwong P.N."/>
            <person name="Brinkley C.P."/>
            <person name="Pearson R.L."/>
            <person name="Bouffard G.G."/>
            <person name="Blakesly R.W."/>
            <person name="Green E.D."/>
            <person name="Dickson M.C."/>
            <person name="Rodriguez A.C."/>
            <person name="Grimwood J."/>
            <person name="Schmutz J."/>
            <person name="Myers R.M."/>
            <person name="Butterfield Y.S."/>
            <person name="Griffith M."/>
            <person name="Griffith O.L."/>
            <person name="Krzywinski M.I."/>
            <person name="Liao N."/>
            <person name="Morin R."/>
            <person name="Morrin R."/>
            <person name="Palmquist D."/>
            <person name="Petrescu A.S."/>
            <person name="Skalska U."/>
            <person name="Smailus D.E."/>
            <person name="Stott J.M."/>
            <person name="Schnerch A."/>
            <person name="Schein J.E."/>
            <person name="Jones S.J."/>
            <person name="Holt R.A."/>
            <person name="Baross A."/>
            <person name="Marra M.A."/>
            <person name="Clifton S."/>
            <person name="Makowski K.A."/>
            <person name="Bosak S."/>
            <person name="Malek J."/>
        </authorList>
    </citation>
    <scope>NUCLEOTIDE SEQUENCE [LARGE SCALE MRNA]</scope>
    <source>
        <strain evidence="2">CZECH II</strain>
        <tissue evidence="2">Mammary tumor metastatized to lung. Tumor arose spontaneously</tissue>
    </source>
</reference>